<name>A0A1S1NSD8_9MYCO</name>
<evidence type="ECO:0000256" key="1">
    <source>
        <dbReference type="SAM" id="Phobius"/>
    </source>
</evidence>
<evidence type="ECO:0000313" key="7">
    <source>
        <dbReference type="Proteomes" id="UP000238296"/>
    </source>
</evidence>
<accession>A0A1S1NSD8</accession>
<reference evidence="4 6" key="1">
    <citation type="submission" date="2016-10" db="EMBL/GenBank/DDBJ databases">
        <title>Genome sequence of Mycobacterium talmonii.</title>
        <authorList>
            <person name="Greninger A.L."/>
            <person name="Elliott B."/>
            <person name="Vasireddy S."/>
            <person name="Vasireddy R."/>
        </authorList>
    </citation>
    <scope>NUCLEOTIDE SEQUENCE [LARGE SCALE GENOMIC DNA]</scope>
    <source>
        <strain evidence="4">MO-5499</strain>
        <strain evidence="6">NE-TNMC-100812</strain>
    </source>
</reference>
<dbReference type="InterPro" id="IPR052336">
    <property type="entry name" value="MlaD_Phospholipid_Transporter"/>
</dbReference>
<dbReference type="PANTHER" id="PTHR33371">
    <property type="entry name" value="INTERMEMBRANE PHOSPHOLIPID TRANSPORT SYSTEM BINDING PROTEIN MLAD-RELATED"/>
    <property type="match status" value="1"/>
</dbReference>
<dbReference type="InterPro" id="IPR005693">
    <property type="entry name" value="Mce"/>
</dbReference>
<comment type="caution">
    <text evidence="4">The sequence shown here is derived from an EMBL/GenBank/DDBJ whole genome shotgun (WGS) entry which is preliminary data.</text>
</comment>
<keyword evidence="6" id="KW-1185">Reference proteome</keyword>
<dbReference type="AlphaFoldDB" id="A0A1S1NSD8"/>
<proteinExistence type="predicted"/>
<dbReference type="Pfam" id="PF11887">
    <property type="entry name" value="Mce4_CUP1"/>
    <property type="match status" value="1"/>
</dbReference>
<dbReference type="Proteomes" id="UP000238296">
    <property type="component" value="Unassembled WGS sequence"/>
</dbReference>
<evidence type="ECO:0000313" key="6">
    <source>
        <dbReference type="Proteomes" id="UP000179734"/>
    </source>
</evidence>
<dbReference type="PANTHER" id="PTHR33371:SF19">
    <property type="entry name" value="MCE-FAMILY PROTEIN MCE4A"/>
    <property type="match status" value="1"/>
</dbReference>
<evidence type="ECO:0000259" key="2">
    <source>
        <dbReference type="Pfam" id="PF02470"/>
    </source>
</evidence>
<dbReference type="GO" id="GO:0005576">
    <property type="term" value="C:extracellular region"/>
    <property type="evidence" value="ECO:0007669"/>
    <property type="project" value="TreeGrafter"/>
</dbReference>
<protein>
    <submittedName>
        <fullName evidence="4">MCE-family protein MCE1A</fullName>
    </submittedName>
</protein>
<gene>
    <name evidence="4" type="ORF">BKN37_00570</name>
    <name evidence="5" type="ORF">C1Y40_03786</name>
</gene>
<evidence type="ECO:0000313" key="4">
    <source>
        <dbReference type="EMBL" id="OHV06737.1"/>
    </source>
</evidence>
<sequence>MTTPAKVNKISNPPYKVAAVVLVALLAVIVALVYVQFRGGFTPEYRLTMIANRAGLVMDPGAPVTYNGVQIGRVASISEVQREGKPAAQFALDVKPRYIKLIPQNVVANIAATTVFGNKYVALTSPKKEEDGEEPSAKRISSKDVIDARSVTTEFNTLFQTIMQISEKVDPVKLNLTLSAAADALTGLGDKFGASLVNANNILDNVNPRMDQARHDIRQLSALADVYADASPDLWDALNNAVTAAHTLHEHEADLDAALLSAAGFGNTGEDIFNRGGPYLVRGTADLVPTTELLDTYSPEYFCMLRNHHDAAPKVFAAFGGDNHYSLKTETGLLSGAGLLLNPMVIPLVAGTLGQGALFGLVGGAQNPYVYPDNLGRVNAHGGPAGAPGCWQPITRDLWPAPTLVVDDGASIAPYNHLEVGSPWAIEYVWGRQVGENTINP</sequence>
<dbReference type="Pfam" id="PF02470">
    <property type="entry name" value="MlaD"/>
    <property type="match status" value="1"/>
</dbReference>
<feature type="domain" description="Mce/MlaD" evidence="2">
    <location>
        <begin position="44"/>
        <end position="125"/>
    </location>
</feature>
<evidence type="ECO:0000259" key="3">
    <source>
        <dbReference type="Pfam" id="PF11887"/>
    </source>
</evidence>
<organism evidence="4 6">
    <name type="scientific">Mycobacterium talmoniae</name>
    <dbReference type="NCBI Taxonomy" id="1858794"/>
    <lineage>
        <taxon>Bacteria</taxon>
        <taxon>Bacillati</taxon>
        <taxon>Actinomycetota</taxon>
        <taxon>Actinomycetes</taxon>
        <taxon>Mycobacteriales</taxon>
        <taxon>Mycobacteriaceae</taxon>
        <taxon>Mycobacterium</taxon>
    </lineage>
</organism>
<evidence type="ECO:0000313" key="5">
    <source>
        <dbReference type="EMBL" id="PQM46044.1"/>
    </source>
</evidence>
<dbReference type="InterPro" id="IPR024516">
    <property type="entry name" value="Mce_C"/>
</dbReference>
<keyword evidence="1" id="KW-1133">Transmembrane helix</keyword>
<feature type="domain" description="Mammalian cell entry C-terminal" evidence="3">
    <location>
        <begin position="136"/>
        <end position="384"/>
    </location>
</feature>
<dbReference type="EMBL" id="PPEA01000552">
    <property type="protein sequence ID" value="PQM46044.1"/>
    <property type="molecule type" value="Genomic_DNA"/>
</dbReference>
<keyword evidence="1" id="KW-0472">Membrane</keyword>
<feature type="transmembrane region" description="Helical" evidence="1">
    <location>
        <begin position="17"/>
        <end position="37"/>
    </location>
</feature>
<reference evidence="5 7" key="2">
    <citation type="journal article" date="2017" name="Int. J. Syst. Evol. Microbiol.">
        <title>Mycobacterium talmoniae sp. nov., a slowly growing mycobacterium isolated from human respiratory samples.</title>
        <authorList>
            <person name="Davidson R.M."/>
            <person name="DeGroote M.A."/>
            <person name="Marola J.L."/>
            <person name="Buss S."/>
            <person name="Jones V."/>
            <person name="McNeil M.R."/>
            <person name="Freifeld A.G."/>
            <person name="Elaine Epperson L."/>
            <person name="Hasan N.A."/>
            <person name="Jackson M."/>
            <person name="Iwen P.C."/>
            <person name="Salfinger M."/>
            <person name="Strong M."/>
        </authorList>
    </citation>
    <scope>NUCLEOTIDE SEQUENCE [LARGE SCALE GENOMIC DNA]</scope>
    <source>
        <strain evidence="5 7">ATCC BAA-2683</strain>
    </source>
</reference>
<dbReference type="EMBL" id="MLQM01000002">
    <property type="protein sequence ID" value="OHV06737.1"/>
    <property type="molecule type" value="Genomic_DNA"/>
</dbReference>
<keyword evidence="1" id="KW-0812">Transmembrane</keyword>
<dbReference type="NCBIfam" id="TIGR00996">
    <property type="entry name" value="Mtu_fam_mce"/>
    <property type="match status" value="1"/>
</dbReference>
<dbReference type="InterPro" id="IPR003399">
    <property type="entry name" value="Mce/MlaD"/>
</dbReference>
<reference evidence="5" key="3">
    <citation type="submission" date="2018-01" db="EMBL/GenBank/DDBJ databases">
        <authorList>
            <person name="Gaut B.S."/>
            <person name="Morton B.R."/>
            <person name="Clegg M.T."/>
            <person name="Duvall M.R."/>
        </authorList>
    </citation>
    <scope>NUCLEOTIDE SEQUENCE</scope>
    <source>
        <strain evidence="5">ATCC BAA-2683</strain>
    </source>
</reference>
<dbReference type="Proteomes" id="UP000179734">
    <property type="component" value="Unassembled WGS sequence"/>
</dbReference>
<dbReference type="GO" id="GO:0051701">
    <property type="term" value="P:biological process involved in interaction with host"/>
    <property type="evidence" value="ECO:0007669"/>
    <property type="project" value="TreeGrafter"/>
</dbReference>
<dbReference type="RefSeq" id="WP_071019572.1">
    <property type="nucleotide sequence ID" value="NZ_MLQM01000002.1"/>
</dbReference>